<evidence type="ECO:0000313" key="2">
    <source>
        <dbReference type="EMBL" id="KZC13566.1"/>
    </source>
</evidence>
<dbReference type="Proteomes" id="UP000076502">
    <property type="component" value="Unassembled WGS sequence"/>
</dbReference>
<feature type="compositionally biased region" description="Low complexity" evidence="1">
    <location>
        <begin position="220"/>
        <end position="231"/>
    </location>
</feature>
<feature type="region of interest" description="Disordered" evidence="1">
    <location>
        <begin position="52"/>
        <end position="157"/>
    </location>
</feature>
<keyword evidence="3" id="KW-1185">Reference proteome</keyword>
<feature type="region of interest" description="Disordered" evidence="1">
    <location>
        <begin position="169"/>
        <end position="189"/>
    </location>
</feature>
<sequence length="295" mass="32004">MECKFSERQTRFTSEDMQTELCPCIYLSAAGASLPCETAFSEISGKGRCERDQLSARSRQNVVHKPGKSTTSGLRSREARERVTSSDEIQSITREIERVRKSGSGGGEAVALPPHPPKAHERVREEEEEEVARPAEAAASGSRSGILQTSVSGGGGGAGEEIFRMSGRPRTTSFAEGNKLPANPPMGGMKISKDTSISTPRILLVRLIKVVPPLNPLTKSSTNVSNGSDSSRQAVTTAPLGLKRRFRHRTRPAGKFKSSILPPMEQFAIAVGIRLADRSMGWDSNAQILKDDEWE</sequence>
<name>A0A154PNV7_DUFNO</name>
<accession>A0A154PNV7</accession>
<gene>
    <name evidence="2" type="ORF">WN55_05118</name>
</gene>
<evidence type="ECO:0000256" key="1">
    <source>
        <dbReference type="SAM" id="MobiDB-lite"/>
    </source>
</evidence>
<protein>
    <submittedName>
        <fullName evidence="2">Uncharacterized protein</fullName>
    </submittedName>
</protein>
<feature type="compositionally biased region" description="Polar residues" evidence="1">
    <location>
        <begin position="141"/>
        <end position="151"/>
    </location>
</feature>
<proteinExistence type="predicted"/>
<organism evidence="2 3">
    <name type="scientific">Dufourea novaeangliae</name>
    <name type="common">Sweat bee</name>
    <dbReference type="NCBI Taxonomy" id="178035"/>
    <lineage>
        <taxon>Eukaryota</taxon>
        <taxon>Metazoa</taxon>
        <taxon>Ecdysozoa</taxon>
        <taxon>Arthropoda</taxon>
        <taxon>Hexapoda</taxon>
        <taxon>Insecta</taxon>
        <taxon>Pterygota</taxon>
        <taxon>Neoptera</taxon>
        <taxon>Endopterygota</taxon>
        <taxon>Hymenoptera</taxon>
        <taxon>Apocrita</taxon>
        <taxon>Aculeata</taxon>
        <taxon>Apoidea</taxon>
        <taxon>Anthophila</taxon>
        <taxon>Halictidae</taxon>
        <taxon>Rophitinae</taxon>
        <taxon>Dufourea</taxon>
    </lineage>
</organism>
<evidence type="ECO:0000313" key="3">
    <source>
        <dbReference type="Proteomes" id="UP000076502"/>
    </source>
</evidence>
<reference evidence="2 3" key="1">
    <citation type="submission" date="2015-07" db="EMBL/GenBank/DDBJ databases">
        <title>The genome of Dufourea novaeangliae.</title>
        <authorList>
            <person name="Pan H."/>
            <person name="Kapheim K."/>
        </authorList>
    </citation>
    <scope>NUCLEOTIDE SEQUENCE [LARGE SCALE GENOMIC DNA]</scope>
    <source>
        <strain evidence="2">0120121106</strain>
        <tissue evidence="2">Whole body</tissue>
    </source>
</reference>
<feature type="compositionally biased region" description="Basic and acidic residues" evidence="1">
    <location>
        <begin position="75"/>
        <end position="85"/>
    </location>
</feature>
<feature type="region of interest" description="Disordered" evidence="1">
    <location>
        <begin position="219"/>
        <end position="238"/>
    </location>
</feature>
<dbReference type="AlphaFoldDB" id="A0A154PNV7"/>
<dbReference type="EMBL" id="KQ435007">
    <property type="protein sequence ID" value="KZC13566.1"/>
    <property type="molecule type" value="Genomic_DNA"/>
</dbReference>